<protein>
    <recommendedName>
        <fullName evidence="4">Transcription factor domain-containing protein</fullName>
    </recommendedName>
</protein>
<sequence length="386" mass="43026">MRRCWQVNTVACRLIAALDRRMAQDPMGDCLPMNAASFSLVGIKCYVFDKALSANIYQPPPLIEFRLRDGVMDYRKPAHAVLAVLLDLAHIHHTMIREARKWTDVCPTTRADLRDIRALRPLRNRIWDKIEEYRQPSLYDNEDFVVFEWQTVQFAFLSTMLSITRLGAGTMPEARQECVMLARLCLTTLKAMLQQAGHCPHLDQVVPLFILRPVYLLFNHIVNVADPLDLELLQDITGSLRHLAESNTAINSITLHLGQQLQQQSRQPHAPFEQSSISTTTTSTAPSAYDLPGDKTGAAGVDSTTFASDLHPSLRGHLASQPESLYSKRCFAAAPMPARALSASTATQSLLGLDFESQLFLNPVPAELLQFDDMPFGTDLVDGAVL</sequence>
<reference evidence="2 3" key="1">
    <citation type="submission" date="2024-07" db="EMBL/GenBank/DDBJ databases">
        <title>Section-level genome sequencing and comparative genomics of Aspergillus sections Usti and Cavernicolus.</title>
        <authorList>
            <consortium name="Lawrence Berkeley National Laboratory"/>
            <person name="Nybo J.L."/>
            <person name="Vesth T.C."/>
            <person name="Theobald S."/>
            <person name="Frisvad J.C."/>
            <person name="Larsen T.O."/>
            <person name="Kjaerboelling I."/>
            <person name="Rothschild-Mancinelli K."/>
            <person name="Lyhne E.K."/>
            <person name="Kogle M.E."/>
            <person name="Barry K."/>
            <person name="Clum A."/>
            <person name="Na H."/>
            <person name="Ledsgaard L."/>
            <person name="Lin J."/>
            <person name="Lipzen A."/>
            <person name="Kuo A."/>
            <person name="Riley R."/>
            <person name="Mondo S."/>
            <person name="Labutti K."/>
            <person name="Haridas S."/>
            <person name="Pangalinan J."/>
            <person name="Salamov A.A."/>
            <person name="Simmons B.A."/>
            <person name="Magnuson J.K."/>
            <person name="Chen J."/>
            <person name="Drula E."/>
            <person name="Henrissat B."/>
            <person name="Wiebenga A."/>
            <person name="Lubbers R.J."/>
            <person name="Gomes A.C."/>
            <person name="Makela M.R."/>
            <person name="Stajich J."/>
            <person name="Grigoriev I.V."/>
            <person name="Mortensen U.H."/>
            <person name="De Vries R.P."/>
            <person name="Baker S.E."/>
            <person name="Andersen M.R."/>
        </authorList>
    </citation>
    <scope>NUCLEOTIDE SEQUENCE [LARGE SCALE GENOMIC DNA]</scope>
    <source>
        <strain evidence="2 3">CBS 123904</strain>
    </source>
</reference>
<evidence type="ECO:0000256" key="1">
    <source>
        <dbReference type="SAM" id="MobiDB-lite"/>
    </source>
</evidence>
<dbReference type="EMBL" id="JBFXLU010000114">
    <property type="protein sequence ID" value="KAL2841017.1"/>
    <property type="molecule type" value="Genomic_DNA"/>
</dbReference>
<organism evidence="2 3">
    <name type="scientific">Aspergillus pseudoustus</name>
    <dbReference type="NCBI Taxonomy" id="1810923"/>
    <lineage>
        <taxon>Eukaryota</taxon>
        <taxon>Fungi</taxon>
        <taxon>Dikarya</taxon>
        <taxon>Ascomycota</taxon>
        <taxon>Pezizomycotina</taxon>
        <taxon>Eurotiomycetes</taxon>
        <taxon>Eurotiomycetidae</taxon>
        <taxon>Eurotiales</taxon>
        <taxon>Aspergillaceae</taxon>
        <taxon>Aspergillus</taxon>
        <taxon>Aspergillus subgen. Nidulantes</taxon>
    </lineage>
</organism>
<accession>A0ABR4JPJ5</accession>
<evidence type="ECO:0000313" key="3">
    <source>
        <dbReference type="Proteomes" id="UP001610446"/>
    </source>
</evidence>
<comment type="caution">
    <text evidence="2">The sequence shown here is derived from an EMBL/GenBank/DDBJ whole genome shotgun (WGS) entry which is preliminary data.</text>
</comment>
<feature type="compositionally biased region" description="Low complexity" evidence="1">
    <location>
        <begin position="275"/>
        <end position="287"/>
    </location>
</feature>
<dbReference type="Proteomes" id="UP001610446">
    <property type="component" value="Unassembled WGS sequence"/>
</dbReference>
<keyword evidence="3" id="KW-1185">Reference proteome</keyword>
<feature type="region of interest" description="Disordered" evidence="1">
    <location>
        <begin position="263"/>
        <end position="294"/>
    </location>
</feature>
<evidence type="ECO:0008006" key="4">
    <source>
        <dbReference type="Google" id="ProtNLM"/>
    </source>
</evidence>
<gene>
    <name evidence="2" type="ORF">BJY01DRAFT_249727</name>
</gene>
<proteinExistence type="predicted"/>
<evidence type="ECO:0000313" key="2">
    <source>
        <dbReference type="EMBL" id="KAL2841017.1"/>
    </source>
</evidence>
<name>A0ABR4JPJ5_9EURO</name>